<dbReference type="AlphaFoldDB" id="A0A8H7RLR2"/>
<evidence type="ECO:0000256" key="4">
    <source>
        <dbReference type="ARBA" id="ARBA00023315"/>
    </source>
</evidence>
<name>A0A8H7RLR2_9FUNG</name>
<dbReference type="PIRSF" id="PIRSF000429">
    <property type="entry name" value="Ac-CoA_Ac_transf"/>
    <property type="match status" value="1"/>
</dbReference>
<dbReference type="PANTHER" id="PTHR18919">
    <property type="entry name" value="ACETYL-COA C-ACYLTRANSFERASE"/>
    <property type="match status" value="1"/>
</dbReference>
<dbReference type="GO" id="GO:0006696">
    <property type="term" value="P:ergosterol biosynthetic process"/>
    <property type="evidence" value="ECO:0007669"/>
    <property type="project" value="TreeGrafter"/>
</dbReference>
<evidence type="ECO:0000313" key="10">
    <source>
        <dbReference type="EMBL" id="KAG2213377.1"/>
    </source>
</evidence>
<dbReference type="InterPro" id="IPR020610">
    <property type="entry name" value="Thiolase_AS"/>
</dbReference>
<feature type="active site" description="Proton acceptor" evidence="6">
    <location>
        <position position="382"/>
    </location>
</feature>
<feature type="active site" description="Acyl-thioester intermediate" evidence="6">
    <location>
        <position position="90"/>
    </location>
</feature>
<dbReference type="PROSITE" id="PS00098">
    <property type="entry name" value="THIOLASE_1"/>
    <property type="match status" value="1"/>
</dbReference>
<dbReference type="Pfam" id="PF00108">
    <property type="entry name" value="Thiolase_N"/>
    <property type="match status" value="1"/>
</dbReference>
<feature type="domain" description="Thiolase C-terminal" evidence="9">
    <location>
        <begin position="275"/>
        <end position="395"/>
    </location>
</feature>
<comment type="similarity">
    <text evidence="1 7">Belongs to the thiolase-like superfamily. Thiolase family.</text>
</comment>
<feature type="active site" description="Proton acceptor" evidence="6">
    <location>
        <position position="352"/>
    </location>
</feature>
<evidence type="ECO:0000256" key="2">
    <source>
        <dbReference type="ARBA" id="ARBA00012705"/>
    </source>
</evidence>
<dbReference type="Gene3D" id="3.40.47.10">
    <property type="match status" value="1"/>
</dbReference>
<dbReference type="CDD" id="cd00751">
    <property type="entry name" value="thiolase"/>
    <property type="match status" value="1"/>
</dbReference>
<protein>
    <recommendedName>
        <fullName evidence="2">acetyl-CoA C-acetyltransferase</fullName>
        <ecNumber evidence="2">2.3.1.9</ecNumber>
    </recommendedName>
</protein>
<dbReference type="OrthoDB" id="5404651at2759"/>
<keyword evidence="3 7" id="KW-0808">Transferase</keyword>
<proteinExistence type="inferred from homology"/>
<dbReference type="EMBL" id="JAEPRD010000003">
    <property type="protein sequence ID" value="KAG2213377.1"/>
    <property type="molecule type" value="Genomic_DNA"/>
</dbReference>
<dbReference type="InterPro" id="IPR016039">
    <property type="entry name" value="Thiolase-like"/>
</dbReference>
<dbReference type="Pfam" id="PF02803">
    <property type="entry name" value="Thiolase_C"/>
    <property type="match status" value="1"/>
</dbReference>
<dbReference type="InterPro" id="IPR002155">
    <property type="entry name" value="Thiolase"/>
</dbReference>
<evidence type="ECO:0000256" key="7">
    <source>
        <dbReference type="RuleBase" id="RU003557"/>
    </source>
</evidence>
<evidence type="ECO:0000256" key="5">
    <source>
        <dbReference type="ARBA" id="ARBA00037924"/>
    </source>
</evidence>
<reference evidence="10" key="1">
    <citation type="submission" date="2020-12" db="EMBL/GenBank/DDBJ databases">
        <title>Metabolic potential, ecology and presence of endohyphal bacteria is reflected in genomic diversity of Mucoromycotina.</title>
        <authorList>
            <person name="Muszewska A."/>
            <person name="Okrasinska A."/>
            <person name="Steczkiewicz K."/>
            <person name="Drgas O."/>
            <person name="Orlowska M."/>
            <person name="Perlinska-Lenart U."/>
            <person name="Aleksandrzak-Piekarczyk T."/>
            <person name="Szatraj K."/>
            <person name="Zielenkiewicz U."/>
            <person name="Pilsyk S."/>
            <person name="Malc E."/>
            <person name="Mieczkowski P."/>
            <person name="Kruszewska J.S."/>
            <person name="Biernat P."/>
            <person name="Pawlowska J."/>
        </authorList>
    </citation>
    <scope>NUCLEOTIDE SEQUENCE</scope>
    <source>
        <strain evidence="10">WA0000017839</strain>
    </source>
</reference>
<evidence type="ECO:0000259" key="9">
    <source>
        <dbReference type="Pfam" id="PF02803"/>
    </source>
</evidence>
<comment type="pathway">
    <text evidence="5">Metabolic intermediate biosynthesis; (R)-mevalonate biosynthesis; (R)-mevalonate from acetyl-CoA: step 1/3.</text>
</comment>
<dbReference type="NCBIfam" id="TIGR01930">
    <property type="entry name" value="AcCoA-C-Actrans"/>
    <property type="match status" value="1"/>
</dbReference>
<dbReference type="FunFam" id="3.40.47.10:FF:000007">
    <property type="entry name" value="acetyl-CoA acetyltransferase, mitochondrial"/>
    <property type="match status" value="1"/>
</dbReference>
<comment type="caution">
    <text evidence="10">The sequence shown here is derived from an EMBL/GenBank/DDBJ whole genome shotgun (WGS) entry which is preliminary data.</text>
</comment>
<dbReference type="InterPro" id="IPR020617">
    <property type="entry name" value="Thiolase_C"/>
</dbReference>
<feature type="domain" description="Thiolase N-terminal" evidence="8">
    <location>
        <begin position="7"/>
        <end position="266"/>
    </location>
</feature>
<sequence length="396" mass="41076">MTQREAFIAAAVRTPLGGFNGSLASLAATKLGALAIEAAVKKVNLPVEAVEEVIFGCVLSAGLGQNPARQAALGAGLSNETVATTVNKVCASGMKAVIMAAQSIMLGNADIIVAGGMESMSNTPYYLPKQRFGSTYGNAEVVDGIVKDGLTDVYNDYLMGVAAEECAAEYNITREDQDNYAVESYKKAQAAFAAGHYSEEIVPVTVSGGRGKPDRVITQDDEVAKLNEEKLRAVRPAFQPKNGTVTAPNSSPLSDGASALIICSREAAEKYNLPLIAKISGWGESAQAPARFTTSPALAIPKAIKHAGLTAEDISFYEVNEAFSVVACANQKILELPSEKINVWGGAVAMGHPLGCSGARIITTLASVLKSKDAKYGAAGICNGGGGASAIVIERL</sequence>
<dbReference type="InterPro" id="IPR020613">
    <property type="entry name" value="Thiolase_CS"/>
</dbReference>
<evidence type="ECO:0000313" key="11">
    <source>
        <dbReference type="Proteomes" id="UP000603453"/>
    </source>
</evidence>
<dbReference type="EC" id="2.3.1.9" evidence="2"/>
<dbReference type="SUPFAM" id="SSF53901">
    <property type="entry name" value="Thiolase-like"/>
    <property type="match status" value="2"/>
</dbReference>
<dbReference type="GO" id="GO:0005739">
    <property type="term" value="C:mitochondrion"/>
    <property type="evidence" value="ECO:0007669"/>
    <property type="project" value="TreeGrafter"/>
</dbReference>
<dbReference type="InterPro" id="IPR020615">
    <property type="entry name" value="Thiolase_acyl_enz_int_AS"/>
</dbReference>
<gene>
    <name evidence="10" type="ORF">INT47_009050</name>
</gene>
<dbReference type="PROSITE" id="PS00737">
    <property type="entry name" value="THIOLASE_2"/>
    <property type="match status" value="1"/>
</dbReference>
<dbReference type="GO" id="GO:0003985">
    <property type="term" value="F:acetyl-CoA C-acetyltransferase activity"/>
    <property type="evidence" value="ECO:0007669"/>
    <property type="project" value="UniProtKB-EC"/>
</dbReference>
<evidence type="ECO:0000256" key="6">
    <source>
        <dbReference type="PIRSR" id="PIRSR000429-1"/>
    </source>
</evidence>
<dbReference type="PROSITE" id="PS00099">
    <property type="entry name" value="THIOLASE_3"/>
    <property type="match status" value="1"/>
</dbReference>
<keyword evidence="4 7" id="KW-0012">Acyltransferase</keyword>
<evidence type="ECO:0000256" key="3">
    <source>
        <dbReference type="ARBA" id="ARBA00022679"/>
    </source>
</evidence>
<evidence type="ECO:0000259" key="8">
    <source>
        <dbReference type="Pfam" id="PF00108"/>
    </source>
</evidence>
<organism evidence="10 11">
    <name type="scientific">Mucor saturninus</name>
    <dbReference type="NCBI Taxonomy" id="64648"/>
    <lineage>
        <taxon>Eukaryota</taxon>
        <taxon>Fungi</taxon>
        <taxon>Fungi incertae sedis</taxon>
        <taxon>Mucoromycota</taxon>
        <taxon>Mucoromycotina</taxon>
        <taxon>Mucoromycetes</taxon>
        <taxon>Mucorales</taxon>
        <taxon>Mucorineae</taxon>
        <taxon>Mucoraceae</taxon>
        <taxon>Mucor</taxon>
    </lineage>
</organism>
<dbReference type="GO" id="GO:0006635">
    <property type="term" value="P:fatty acid beta-oxidation"/>
    <property type="evidence" value="ECO:0007669"/>
    <property type="project" value="TreeGrafter"/>
</dbReference>
<evidence type="ECO:0000256" key="1">
    <source>
        <dbReference type="ARBA" id="ARBA00010982"/>
    </source>
</evidence>
<keyword evidence="11" id="KW-1185">Reference proteome</keyword>
<dbReference type="Proteomes" id="UP000603453">
    <property type="component" value="Unassembled WGS sequence"/>
</dbReference>
<dbReference type="InterPro" id="IPR020616">
    <property type="entry name" value="Thiolase_N"/>
</dbReference>
<accession>A0A8H7RLR2</accession>
<dbReference type="PANTHER" id="PTHR18919:SF165">
    <property type="entry name" value="ACETYL-COA ACETYLTRANSFERASE"/>
    <property type="match status" value="1"/>
</dbReference>